<dbReference type="AlphaFoldDB" id="A0A161RI02"/>
<dbReference type="OrthoDB" id="9792989at2"/>
<dbReference type="Pfam" id="PF06962">
    <property type="entry name" value="rRNA_methylase"/>
    <property type="match status" value="1"/>
</dbReference>
<keyword evidence="1" id="KW-0489">Methyltransferase</keyword>
<dbReference type="EMBL" id="LQNT01000001">
    <property type="protein sequence ID" value="KZE39762.1"/>
    <property type="molecule type" value="Genomic_DNA"/>
</dbReference>
<name>A0A161RI02_9BACL</name>
<gene>
    <name evidence="1" type="ORF">AV656_00245</name>
</gene>
<dbReference type="InterPro" id="IPR010719">
    <property type="entry name" value="MnmM_MeTrfase"/>
</dbReference>
<dbReference type="GO" id="GO:0032259">
    <property type="term" value="P:methylation"/>
    <property type="evidence" value="ECO:0007669"/>
    <property type="project" value="UniProtKB-KW"/>
</dbReference>
<dbReference type="RefSeq" id="WP_063177705.1">
    <property type="nucleotide sequence ID" value="NZ_LQNT01000001.1"/>
</dbReference>
<dbReference type="SUPFAM" id="SSF53335">
    <property type="entry name" value="S-adenosyl-L-methionine-dependent methyltransferases"/>
    <property type="match status" value="1"/>
</dbReference>
<proteinExistence type="predicted"/>
<dbReference type="PANTHER" id="PTHR35276:SF1">
    <property type="entry name" value="TRNA (MNM(5)S(2)U34)-METHYLTRANSFERASE, CHLOROPLASTIC"/>
    <property type="match status" value="1"/>
</dbReference>
<organism evidence="1 2">
    <name type="scientific">Bhargavaea cecembensis</name>
    <dbReference type="NCBI Taxonomy" id="394098"/>
    <lineage>
        <taxon>Bacteria</taxon>
        <taxon>Bacillati</taxon>
        <taxon>Bacillota</taxon>
        <taxon>Bacilli</taxon>
        <taxon>Bacillales</taxon>
        <taxon>Caryophanaceae</taxon>
        <taxon>Bhargavaea</taxon>
    </lineage>
</organism>
<dbReference type="Proteomes" id="UP000076490">
    <property type="component" value="Unassembled WGS sequence"/>
</dbReference>
<dbReference type="GO" id="GO:0008168">
    <property type="term" value="F:methyltransferase activity"/>
    <property type="evidence" value="ECO:0007669"/>
    <property type="project" value="UniProtKB-KW"/>
</dbReference>
<protein>
    <submittedName>
        <fullName evidence="1">rRNA methyltransferase</fullName>
    </submittedName>
</protein>
<dbReference type="CDD" id="cd02440">
    <property type="entry name" value="AdoMet_MTases"/>
    <property type="match status" value="1"/>
</dbReference>
<evidence type="ECO:0000313" key="1">
    <source>
        <dbReference type="EMBL" id="KZE39762.1"/>
    </source>
</evidence>
<dbReference type="InterPro" id="IPR029063">
    <property type="entry name" value="SAM-dependent_MTases_sf"/>
</dbReference>
<keyword evidence="1" id="KW-0808">Transferase</keyword>
<reference evidence="1 2" key="1">
    <citation type="submission" date="2016-01" db="EMBL/GenBank/DDBJ databases">
        <title>Whole genome sequencing of Bhargavaea cecembensis T14.</title>
        <authorList>
            <person name="Hong K.W."/>
        </authorList>
    </citation>
    <scope>NUCLEOTIDE SEQUENCE [LARGE SCALE GENOMIC DNA]</scope>
    <source>
        <strain evidence="1 2">T14</strain>
    </source>
</reference>
<dbReference type="Gene3D" id="3.40.50.150">
    <property type="entry name" value="Vaccinia Virus protein VP39"/>
    <property type="match status" value="1"/>
</dbReference>
<dbReference type="PANTHER" id="PTHR35276">
    <property type="entry name" value="S-ADENOSYL-L-METHIONINE-DEPENDENT METHYLTRANSFERASES SUPERFAMILY PROTEIN"/>
    <property type="match status" value="1"/>
</dbReference>
<evidence type="ECO:0000313" key="2">
    <source>
        <dbReference type="Proteomes" id="UP000076490"/>
    </source>
</evidence>
<sequence length="195" mass="21376">MELGRTLAQARKLMERTVRPGETVVDATAGNGHDTLFLADLTGPEGRVLAFDIQQEALDSTRLRLGNLSERAQLILDSHDRVADYAEGPVGGAMFNLGFLPNAGNPSVITRPETTVRAIHDLLGLLKKGGVITVCVYDGHEGGDRERDALLAYARRLREADVDVARYELINQKGHPPFLVAFEKKKDFSEPILTD</sequence>
<accession>A0A161RI02</accession>
<comment type="caution">
    <text evidence="1">The sequence shown here is derived from an EMBL/GenBank/DDBJ whole genome shotgun (WGS) entry which is preliminary data.</text>
</comment>